<dbReference type="RefSeq" id="WP_270151589.1">
    <property type="nucleotide sequence ID" value="NZ_CP115451.1"/>
</dbReference>
<dbReference type="Proteomes" id="UP001212821">
    <property type="component" value="Plasmid punmamed2"/>
</dbReference>
<geneLocation type="plasmid" evidence="2 3">
    <name>punmamed2</name>
</geneLocation>
<feature type="region of interest" description="Disordered" evidence="1">
    <location>
        <begin position="149"/>
        <end position="177"/>
    </location>
</feature>
<protein>
    <submittedName>
        <fullName evidence="2">MarR family transcriptional regulator</fullName>
    </submittedName>
</protein>
<keyword evidence="2" id="KW-0614">Plasmid</keyword>
<reference evidence="2 3" key="1">
    <citation type="submission" date="2022-12" db="EMBL/GenBank/DDBJ databases">
        <title>HUAS 3-15.</title>
        <authorList>
            <person name="Mo P."/>
        </authorList>
    </citation>
    <scope>NUCLEOTIDE SEQUENCE [LARGE SCALE GENOMIC DNA]</scope>
    <source>
        <strain evidence="2 3">HUAS 3-15</strain>
        <plasmid evidence="2 3">punmamed2</plasmid>
    </source>
</reference>
<dbReference type="EMBL" id="CP115451">
    <property type="protein sequence ID" value="WBP91961.1"/>
    <property type="molecule type" value="Genomic_DNA"/>
</dbReference>
<evidence type="ECO:0000313" key="3">
    <source>
        <dbReference type="Proteomes" id="UP001212821"/>
    </source>
</evidence>
<feature type="compositionally biased region" description="Low complexity" evidence="1">
    <location>
        <begin position="157"/>
        <end position="177"/>
    </location>
</feature>
<keyword evidence="3" id="KW-1185">Reference proteome</keyword>
<gene>
    <name evidence="2" type="ORF">O1G21_39920</name>
</gene>
<proteinExistence type="predicted"/>
<organism evidence="2 3">
    <name type="scientific">Kitasatospora cathayae</name>
    <dbReference type="NCBI Taxonomy" id="3004092"/>
    <lineage>
        <taxon>Bacteria</taxon>
        <taxon>Bacillati</taxon>
        <taxon>Actinomycetota</taxon>
        <taxon>Actinomycetes</taxon>
        <taxon>Kitasatosporales</taxon>
        <taxon>Streptomycetaceae</taxon>
        <taxon>Kitasatospora</taxon>
    </lineage>
</organism>
<sequence>MARRGNIALVNLDTGAVLPAPKPRTPHTMDGSYTLNAYTDDAPLYSLALSGAEWATIDWVRSNGGAGAAVKVTAVAVAEAILATETTAKTALARLVKLNILLKTSPRSQTYQLNPRRFWEGSGDAQVQACRRLDPPPITPDAKAIAAAKKAAEKAAAKAPGPRRTTTARDTMTGGTR</sequence>
<evidence type="ECO:0000313" key="2">
    <source>
        <dbReference type="EMBL" id="WBP91961.1"/>
    </source>
</evidence>
<evidence type="ECO:0000256" key="1">
    <source>
        <dbReference type="SAM" id="MobiDB-lite"/>
    </source>
</evidence>
<accession>A0ABY7QHM2</accession>
<name>A0ABY7QHM2_9ACTN</name>